<evidence type="ECO:0000313" key="2">
    <source>
        <dbReference type="Proteomes" id="UP000238137"/>
    </source>
</evidence>
<dbReference type="EMBL" id="PXNQ02000012">
    <property type="protein sequence ID" value="RNF33203.1"/>
    <property type="molecule type" value="Genomic_DNA"/>
</dbReference>
<reference evidence="1" key="1">
    <citation type="submission" date="2018-05" db="EMBL/GenBank/DDBJ databases">
        <title>Reclassification of Methylarcula marina and Methylarcula terricola as Paracoccus methylarcula sp.nov., comb.nov. and Paracoccus terricola comb.nov.</title>
        <authorList>
            <person name="Shmareva M.N."/>
            <person name="Doronina N.V."/>
            <person name="Vasilenko O.V."/>
            <person name="Tarlachkov S.V."/>
            <person name="Trotsenko Y.A."/>
        </authorList>
    </citation>
    <scope>NUCLEOTIDE SEQUENCE [LARGE SCALE GENOMIC DNA]</scope>
    <source>
        <strain evidence="1">VKM B-2159</strain>
    </source>
</reference>
<evidence type="ECO:0008006" key="3">
    <source>
        <dbReference type="Google" id="ProtNLM"/>
    </source>
</evidence>
<dbReference type="Proteomes" id="UP000238137">
    <property type="component" value="Unassembled WGS sequence"/>
</dbReference>
<evidence type="ECO:0000313" key="1">
    <source>
        <dbReference type="EMBL" id="RNF33203.1"/>
    </source>
</evidence>
<gene>
    <name evidence="1" type="ORF">A7A09_017335</name>
</gene>
<accession>A0A3R7LNA2</accession>
<keyword evidence="2" id="KW-1185">Reference proteome</keyword>
<organism evidence="1 2">
    <name type="scientific">Paracoccus methylarcula</name>
    <dbReference type="NCBI Taxonomy" id="72022"/>
    <lineage>
        <taxon>Bacteria</taxon>
        <taxon>Pseudomonadati</taxon>
        <taxon>Pseudomonadota</taxon>
        <taxon>Alphaproteobacteria</taxon>
        <taxon>Rhodobacterales</taxon>
        <taxon>Paracoccaceae</taxon>
        <taxon>Paracoccus</taxon>
    </lineage>
</organism>
<name>A0A3R7LNA2_9RHOB</name>
<comment type="caution">
    <text evidence="1">The sequence shown here is derived from an EMBL/GenBank/DDBJ whole genome shotgun (WGS) entry which is preliminary data.</text>
</comment>
<proteinExistence type="predicted"/>
<sequence>MRKGMTETDMKPADVAITASASTGLTGLRRTSQGRFEQLTEVLGRVHRALHGIGGDFDRLTRLVDEVGAARGGTGALRDACSSLAELLGAAHAAISVPDLSHAIVDGLDAVETLRRECRQLNAIASMTRVTGYSLDIDAIEDYIVTLRGMIERLSSTTMAVQEGLVSIGTAVRQATGQLGTAASCARMAMDAQRQERTVPEMEAVCGSAGTLAEQLRGSTQSNTAVLMTGIQFSDAFAQRLDHIETILQAADAEPPAAALAAAQISALAADASEMLAATQVALEQLGTIGQAAADSLTGDTGAQAAQLLAGWRAELDDGHQIERLVAPALEGAMAAVENIDTVIADARGNLETLSSTALEVSLATVNAGLLARRSGSAKSAMDVLSTTVRERADACNELHHRCRSSFGRIDSHTQQADFSQLSAEAGQLSTLIARADADLALASEMFARLEAMQQAARQSAATLQHAVDDGLQLLASLPELIAEIEAHVPKGADAVLAPEDAAMLVPFQSLYTMDREREIHAGLVGETLRSATAAPVAEPQTLDDIFF</sequence>
<protein>
    <recommendedName>
        <fullName evidence="3">Methyl-accepting transducer domain-containing protein</fullName>
    </recommendedName>
</protein>
<dbReference type="AlphaFoldDB" id="A0A3R7LNA2"/>